<dbReference type="InterPro" id="IPR013766">
    <property type="entry name" value="Thioredoxin_domain"/>
</dbReference>
<evidence type="ECO:0000256" key="1">
    <source>
        <dbReference type="ARBA" id="ARBA00004196"/>
    </source>
</evidence>
<proteinExistence type="predicted"/>
<evidence type="ECO:0000313" key="6">
    <source>
        <dbReference type="Proteomes" id="UP000198836"/>
    </source>
</evidence>
<dbReference type="Gene3D" id="3.40.30.10">
    <property type="entry name" value="Glutaredoxin"/>
    <property type="match status" value="1"/>
</dbReference>
<dbReference type="EMBL" id="FOJM01000008">
    <property type="protein sequence ID" value="SFA49877.1"/>
    <property type="molecule type" value="Genomic_DNA"/>
</dbReference>
<evidence type="ECO:0000313" key="5">
    <source>
        <dbReference type="EMBL" id="SFA49877.1"/>
    </source>
</evidence>
<gene>
    <name evidence="5" type="ORF">SAMN04488511_108240</name>
</gene>
<dbReference type="InterPro" id="IPR017937">
    <property type="entry name" value="Thioredoxin_CS"/>
</dbReference>
<dbReference type="GO" id="GO:0030313">
    <property type="term" value="C:cell envelope"/>
    <property type="evidence" value="ECO:0007669"/>
    <property type="project" value="UniProtKB-SubCell"/>
</dbReference>
<dbReference type="GO" id="GO:0016853">
    <property type="term" value="F:isomerase activity"/>
    <property type="evidence" value="ECO:0007669"/>
    <property type="project" value="UniProtKB-KW"/>
</dbReference>
<dbReference type="InterPro" id="IPR013740">
    <property type="entry name" value="Redoxin"/>
</dbReference>
<comment type="subcellular location">
    <subcellularLocation>
        <location evidence="1">Cell envelope</location>
    </subcellularLocation>
</comment>
<dbReference type="PROSITE" id="PS00194">
    <property type="entry name" value="THIOREDOXIN_1"/>
    <property type="match status" value="1"/>
</dbReference>
<dbReference type="PANTHER" id="PTHR42852">
    <property type="entry name" value="THIOL:DISULFIDE INTERCHANGE PROTEIN DSBE"/>
    <property type="match status" value="1"/>
</dbReference>
<dbReference type="Pfam" id="PF08534">
    <property type="entry name" value="Redoxin"/>
    <property type="match status" value="1"/>
</dbReference>
<protein>
    <submittedName>
        <fullName evidence="5">Thiol-disulfide isomerase or thioredoxin</fullName>
    </submittedName>
</protein>
<reference evidence="6" key="1">
    <citation type="submission" date="2016-10" db="EMBL/GenBank/DDBJ databases">
        <authorList>
            <person name="Varghese N."/>
            <person name="Submissions S."/>
        </authorList>
    </citation>
    <scope>NUCLEOTIDE SEQUENCE [LARGE SCALE GENOMIC DNA]</scope>
    <source>
        <strain evidence="6">DSM 18130</strain>
    </source>
</reference>
<dbReference type="Proteomes" id="UP000198836">
    <property type="component" value="Unassembled WGS sequence"/>
</dbReference>
<evidence type="ECO:0000256" key="3">
    <source>
        <dbReference type="ARBA" id="ARBA00023284"/>
    </source>
</evidence>
<dbReference type="RefSeq" id="WP_090983812.1">
    <property type="nucleotide sequence ID" value="NZ_FOJM01000008.1"/>
</dbReference>
<sequence length="190" mass="21758">MKFIQKNIFNALLIIMLLLIVLVPDTKAFFIKSLMEIGFYKPNVEIPKENVDGLKGIRFKDVNGNLVDLGDLKGKVIFLNFWSTWCPPCRAEMPSINKLYDQFKNDKDIIFIFADADGELTKSSRFMADRKYTLPIYKVESNIPEQLFTGALPTTVIFDKQGRLSFKHEGVANYADQKVVDFLTQFKSAN</sequence>
<accession>A0A1I0TDT5</accession>
<evidence type="ECO:0000256" key="2">
    <source>
        <dbReference type="ARBA" id="ARBA00022748"/>
    </source>
</evidence>
<organism evidence="5 6">
    <name type="scientific">Pedobacter suwonensis</name>
    <dbReference type="NCBI Taxonomy" id="332999"/>
    <lineage>
        <taxon>Bacteria</taxon>
        <taxon>Pseudomonadati</taxon>
        <taxon>Bacteroidota</taxon>
        <taxon>Sphingobacteriia</taxon>
        <taxon>Sphingobacteriales</taxon>
        <taxon>Sphingobacteriaceae</taxon>
        <taxon>Pedobacter</taxon>
    </lineage>
</organism>
<dbReference type="GO" id="GO:0017004">
    <property type="term" value="P:cytochrome complex assembly"/>
    <property type="evidence" value="ECO:0007669"/>
    <property type="project" value="UniProtKB-KW"/>
</dbReference>
<dbReference type="InterPro" id="IPR036249">
    <property type="entry name" value="Thioredoxin-like_sf"/>
</dbReference>
<feature type="domain" description="Thioredoxin" evidence="4">
    <location>
        <begin position="35"/>
        <end position="188"/>
    </location>
</feature>
<evidence type="ECO:0000259" key="4">
    <source>
        <dbReference type="PROSITE" id="PS51352"/>
    </source>
</evidence>
<dbReference type="AlphaFoldDB" id="A0A1I0TDT5"/>
<keyword evidence="3" id="KW-0676">Redox-active center</keyword>
<keyword evidence="6" id="KW-1185">Reference proteome</keyword>
<dbReference type="PROSITE" id="PS51352">
    <property type="entry name" value="THIOREDOXIN_2"/>
    <property type="match status" value="1"/>
</dbReference>
<name>A0A1I0TDT5_9SPHI</name>
<keyword evidence="2" id="KW-0201">Cytochrome c-type biogenesis</keyword>
<dbReference type="InterPro" id="IPR050553">
    <property type="entry name" value="Thioredoxin_ResA/DsbE_sf"/>
</dbReference>
<dbReference type="STRING" id="332999.SAMN04488511_108240"/>
<dbReference type="CDD" id="cd02966">
    <property type="entry name" value="TlpA_like_family"/>
    <property type="match status" value="1"/>
</dbReference>
<dbReference type="PANTHER" id="PTHR42852:SF13">
    <property type="entry name" value="PROTEIN DIPZ"/>
    <property type="match status" value="1"/>
</dbReference>
<dbReference type="SUPFAM" id="SSF52833">
    <property type="entry name" value="Thioredoxin-like"/>
    <property type="match status" value="1"/>
</dbReference>
<keyword evidence="5" id="KW-0413">Isomerase</keyword>
<dbReference type="GO" id="GO:0016491">
    <property type="term" value="F:oxidoreductase activity"/>
    <property type="evidence" value="ECO:0007669"/>
    <property type="project" value="InterPro"/>
</dbReference>